<comment type="similarity">
    <text evidence="8">Belongs to the class-II pyridoxal-phosphate-dependent aminotransferase family.</text>
</comment>
<dbReference type="PANTHER" id="PTHR42885">
    <property type="entry name" value="HISTIDINOL-PHOSPHATE AMINOTRANSFERASE-RELATED"/>
    <property type="match status" value="1"/>
</dbReference>
<keyword evidence="11" id="KW-1185">Reference proteome</keyword>
<comment type="cofactor">
    <cofactor evidence="1 8">
        <name>pyridoxal 5'-phosphate</name>
        <dbReference type="ChEBI" id="CHEBI:597326"/>
    </cofactor>
</comment>
<evidence type="ECO:0000256" key="7">
    <source>
        <dbReference type="ARBA" id="ARBA00029440"/>
    </source>
</evidence>
<dbReference type="PANTHER" id="PTHR42885:SF2">
    <property type="entry name" value="HISTIDINOL-PHOSPHATE AMINOTRANSFERASE"/>
    <property type="match status" value="1"/>
</dbReference>
<evidence type="ECO:0000259" key="9">
    <source>
        <dbReference type="Pfam" id="PF00155"/>
    </source>
</evidence>
<reference evidence="10 11" key="1">
    <citation type="journal article" date="2022" name="Microbiol. Resour. Announc.">
        <title>Complete Genome Sequence of the Hyperthermophilic and Acidophilic Archaeon Saccharolobus caldissimus Strain HS-3T.</title>
        <authorList>
            <person name="Sakai H.D."/>
            <person name="Kurosawa N."/>
        </authorList>
    </citation>
    <scope>NUCLEOTIDE SEQUENCE [LARGE SCALE GENOMIC DNA]</scope>
    <source>
        <strain evidence="10 11">JCM32116</strain>
    </source>
</reference>
<keyword evidence="3" id="KW-0028">Amino-acid biosynthesis</keyword>
<dbReference type="GO" id="GO:0000105">
    <property type="term" value="P:L-histidine biosynthetic process"/>
    <property type="evidence" value="ECO:0007669"/>
    <property type="project" value="UniProtKB-KW"/>
</dbReference>
<dbReference type="Gene3D" id="3.90.1150.10">
    <property type="entry name" value="Aspartate Aminotransferase, domain 1"/>
    <property type="match status" value="1"/>
</dbReference>
<dbReference type="InterPro" id="IPR004839">
    <property type="entry name" value="Aminotransferase_I/II_large"/>
</dbReference>
<dbReference type="Proteomes" id="UP001319921">
    <property type="component" value="Chromosome"/>
</dbReference>
<dbReference type="KEGG" id="scas:SACC_03850"/>
<dbReference type="InterPro" id="IPR015424">
    <property type="entry name" value="PyrdxlP-dep_Trfase"/>
</dbReference>
<evidence type="ECO:0000256" key="3">
    <source>
        <dbReference type="ARBA" id="ARBA00022605"/>
    </source>
</evidence>
<keyword evidence="5 8" id="KW-0663">Pyridoxal phosphate</keyword>
<evidence type="ECO:0000256" key="4">
    <source>
        <dbReference type="ARBA" id="ARBA00022679"/>
    </source>
</evidence>
<dbReference type="Gene3D" id="3.40.640.10">
    <property type="entry name" value="Type I PLP-dependent aspartate aminotransferase-like (Major domain)"/>
    <property type="match status" value="1"/>
</dbReference>
<evidence type="ECO:0000256" key="2">
    <source>
        <dbReference type="ARBA" id="ARBA00022576"/>
    </source>
</evidence>
<keyword evidence="2" id="KW-0032">Aminotransferase</keyword>
<evidence type="ECO:0000256" key="1">
    <source>
        <dbReference type="ARBA" id="ARBA00001933"/>
    </source>
</evidence>
<protein>
    <submittedName>
        <fullName evidence="10">Histidinol-phosphate transaminase</fullName>
    </submittedName>
</protein>
<dbReference type="InterPro" id="IPR015422">
    <property type="entry name" value="PyrdxlP-dep_Trfase_small"/>
</dbReference>
<dbReference type="InterPro" id="IPR001917">
    <property type="entry name" value="Aminotrans_II_pyridoxalP_BS"/>
</dbReference>
<evidence type="ECO:0000256" key="5">
    <source>
        <dbReference type="ARBA" id="ARBA00022898"/>
    </source>
</evidence>
<dbReference type="Pfam" id="PF00155">
    <property type="entry name" value="Aminotran_1_2"/>
    <property type="match status" value="1"/>
</dbReference>
<dbReference type="CDD" id="cd00609">
    <property type="entry name" value="AAT_like"/>
    <property type="match status" value="1"/>
</dbReference>
<dbReference type="GO" id="GO:0004400">
    <property type="term" value="F:histidinol-phosphate transaminase activity"/>
    <property type="evidence" value="ECO:0007669"/>
    <property type="project" value="InterPro"/>
</dbReference>
<keyword evidence="6" id="KW-0368">Histidine biosynthesis</keyword>
<dbReference type="InterPro" id="IPR005861">
    <property type="entry name" value="HisP_aminotrans"/>
</dbReference>
<evidence type="ECO:0000313" key="11">
    <source>
        <dbReference type="Proteomes" id="UP001319921"/>
    </source>
</evidence>
<sequence>MEPDNIYPSVGADGSIRAIFYNFVEPGDTVVINYPSYSMYSVYSSVRGTKIIRINLKEDNDWWRTDFDELLKQAENAELVVIDDPNNPTGSPMLWAKRDLISQLAENAKGFIVVDEAYYEFAGYTVAPLIYEYPNLLVIRTLSKAFSLASYRLGYLIANEEIVKALLKSSTPFDIPLPSLVAGISALENPSYVKDIVNEINKNKEILYNGLKKLNLKVYRSMTNFLLIKDKRNLWEMLIKHNIAIRKLYDNFYRITVGTEEQCRIVIEKLGEELENSNT</sequence>
<evidence type="ECO:0000256" key="6">
    <source>
        <dbReference type="ARBA" id="ARBA00023102"/>
    </source>
</evidence>
<dbReference type="GO" id="GO:0030170">
    <property type="term" value="F:pyridoxal phosphate binding"/>
    <property type="evidence" value="ECO:0007669"/>
    <property type="project" value="InterPro"/>
</dbReference>
<dbReference type="PROSITE" id="PS00599">
    <property type="entry name" value="AA_TRANSFER_CLASS_2"/>
    <property type="match status" value="1"/>
</dbReference>
<dbReference type="NCBIfam" id="TIGR01141">
    <property type="entry name" value="hisC"/>
    <property type="match status" value="1"/>
</dbReference>
<evidence type="ECO:0000256" key="8">
    <source>
        <dbReference type="RuleBase" id="RU003693"/>
    </source>
</evidence>
<dbReference type="InterPro" id="IPR015421">
    <property type="entry name" value="PyrdxlP-dep_Trfase_major"/>
</dbReference>
<keyword evidence="4" id="KW-0808">Transferase</keyword>
<organism evidence="10 11">
    <name type="scientific">Saccharolobus caldissimus</name>
    <dbReference type="NCBI Taxonomy" id="1702097"/>
    <lineage>
        <taxon>Archaea</taxon>
        <taxon>Thermoproteota</taxon>
        <taxon>Thermoprotei</taxon>
        <taxon>Sulfolobales</taxon>
        <taxon>Sulfolobaceae</taxon>
        <taxon>Saccharolobus</taxon>
    </lineage>
</organism>
<proteinExistence type="inferred from homology"/>
<evidence type="ECO:0000313" key="10">
    <source>
        <dbReference type="EMBL" id="BDB97368.1"/>
    </source>
</evidence>
<name>A0AAQ4CNI7_9CREN</name>
<comment type="pathway">
    <text evidence="7">Amino-acid biosynthesis.</text>
</comment>
<dbReference type="AlphaFoldDB" id="A0AAQ4CNI7"/>
<dbReference type="EMBL" id="AP025226">
    <property type="protein sequence ID" value="BDB97368.1"/>
    <property type="molecule type" value="Genomic_DNA"/>
</dbReference>
<dbReference type="SUPFAM" id="SSF53383">
    <property type="entry name" value="PLP-dependent transferases"/>
    <property type="match status" value="1"/>
</dbReference>
<gene>
    <name evidence="10" type="ORF">SACC_03850</name>
</gene>
<accession>A0AAQ4CNI7</accession>
<feature type="domain" description="Aminotransferase class I/classII large" evidence="9">
    <location>
        <begin position="3"/>
        <end position="270"/>
    </location>
</feature>